<organism evidence="1 2">
    <name type="scientific">Porites evermanni</name>
    <dbReference type="NCBI Taxonomy" id="104178"/>
    <lineage>
        <taxon>Eukaryota</taxon>
        <taxon>Metazoa</taxon>
        <taxon>Cnidaria</taxon>
        <taxon>Anthozoa</taxon>
        <taxon>Hexacorallia</taxon>
        <taxon>Scleractinia</taxon>
        <taxon>Fungiina</taxon>
        <taxon>Poritidae</taxon>
        <taxon>Porites</taxon>
    </lineage>
</organism>
<gene>
    <name evidence="1" type="ORF">PEVE_00012369</name>
</gene>
<evidence type="ECO:0008006" key="3">
    <source>
        <dbReference type="Google" id="ProtNLM"/>
    </source>
</evidence>
<keyword evidence="2" id="KW-1185">Reference proteome</keyword>
<accession>A0ABN8RKX4</accession>
<evidence type="ECO:0000313" key="1">
    <source>
        <dbReference type="EMBL" id="CAH3179428.1"/>
    </source>
</evidence>
<reference evidence="1 2" key="1">
    <citation type="submission" date="2022-05" db="EMBL/GenBank/DDBJ databases">
        <authorList>
            <consortium name="Genoscope - CEA"/>
            <person name="William W."/>
        </authorList>
    </citation>
    <scope>NUCLEOTIDE SEQUENCE [LARGE SCALE GENOMIC DNA]</scope>
</reference>
<proteinExistence type="predicted"/>
<name>A0ABN8RKX4_9CNID</name>
<protein>
    <recommendedName>
        <fullName evidence="3">OTU domain-containing protein</fullName>
    </recommendedName>
</protein>
<dbReference type="InterPro" id="IPR047273">
    <property type="entry name" value="VRTN_OTU_dom"/>
</dbReference>
<dbReference type="Proteomes" id="UP001159427">
    <property type="component" value="Unassembled WGS sequence"/>
</dbReference>
<comment type="caution">
    <text evidence="1">The sequence shown here is derived from an EMBL/GenBank/DDBJ whole genome shotgun (WGS) entry which is preliminary data.</text>
</comment>
<dbReference type="EMBL" id="CALNXI010001907">
    <property type="protein sequence ID" value="CAH3179428.1"/>
    <property type="molecule type" value="Genomic_DNA"/>
</dbReference>
<dbReference type="CDD" id="cd22791">
    <property type="entry name" value="OTU_VRTN"/>
    <property type="match status" value="1"/>
</dbReference>
<sequence length="562" mass="63019">MDLARWIRERISSSIMEPSRQSLLELEATQVVSEETWMFPTEEEKASDDYLNLAQTVVESLKNTNCVWSSTDQKNLNVGENFDSSKILTNKEKAQKILVNFQLLLLAKINDSNTALTQRDNVDVISKGLLPLDFKQWVPLTVSVDGNCLYNAVSISLVGDILVAALLRMLTASELFAHSEFYSKHSQLGDFSRVSRYSLSSIISIFLSENKALSVFNGNRNKVSRAIETMAQVTAKPYVYSSAFNILALASVIRRPIFAVHPDKPTALHMKLATHGFYYPREALTAGSDLDSINSDAIYVMWTRTNGLPINPWKPNHFILLKKKTDAFPGKNYTERTKNAVIIQVIEMKGLIRGNAKGSLAQNVEDLLERLNSAGSSKQHAHLSTVISLASHIMNNGLIVPTQDLAKKYKELKHLKESTHLESSCLLEIMSKHLNVAQIYIEGKGYIIENHGRELAKVVGSLQQLIELDQAIVNRKVEEAVGSTYETLLKYLDTKRDHDTVKAILVKITSAKCMAKLANVQDKRSFSHSKGLVFRNLYLFEEMKLGIEVTEPTMSEGARRKK</sequence>
<evidence type="ECO:0000313" key="2">
    <source>
        <dbReference type="Proteomes" id="UP001159427"/>
    </source>
</evidence>